<organism evidence="9 12">
    <name type="scientific">Saccharopolyspora kobensis</name>
    <dbReference type="NCBI Taxonomy" id="146035"/>
    <lineage>
        <taxon>Bacteria</taxon>
        <taxon>Bacillati</taxon>
        <taxon>Actinomycetota</taxon>
        <taxon>Actinomycetes</taxon>
        <taxon>Pseudonocardiales</taxon>
        <taxon>Pseudonocardiaceae</taxon>
        <taxon>Saccharopolyspora</taxon>
    </lineage>
</organism>
<dbReference type="Gene3D" id="1.20.1250.20">
    <property type="entry name" value="MFS general substrate transporter like domains"/>
    <property type="match status" value="1"/>
</dbReference>
<evidence type="ECO:0000313" key="11">
    <source>
        <dbReference type="Proteomes" id="UP000199690"/>
    </source>
</evidence>
<keyword evidence="5 7" id="KW-1133">Transmembrane helix</keyword>
<dbReference type="SUPFAM" id="SSF103473">
    <property type="entry name" value="MFS general substrate transporter"/>
    <property type="match status" value="1"/>
</dbReference>
<comment type="subcellular location">
    <subcellularLocation>
        <location evidence="1">Cell inner membrane</location>
        <topology evidence="1">Multi-pass membrane protein</topology>
    </subcellularLocation>
</comment>
<dbReference type="EMBL" id="FNVB01000002">
    <property type="protein sequence ID" value="SEF98801.1"/>
    <property type="molecule type" value="Genomic_DNA"/>
</dbReference>
<evidence type="ECO:0000256" key="2">
    <source>
        <dbReference type="ARBA" id="ARBA00022448"/>
    </source>
</evidence>
<feature type="transmembrane region" description="Helical" evidence="7">
    <location>
        <begin position="261"/>
        <end position="282"/>
    </location>
</feature>
<protein>
    <submittedName>
        <fullName evidence="9">Predicted arabinose efflux permease, MFS family</fullName>
    </submittedName>
</protein>
<dbReference type="InterPro" id="IPR036259">
    <property type="entry name" value="MFS_trans_sf"/>
</dbReference>
<accession>A0A1I1UYD3</accession>
<gene>
    <name evidence="9" type="ORF">SAMN02982929_01184</name>
    <name evidence="10" type="ORF">SAMN05216506_106157</name>
</gene>
<evidence type="ECO:0000256" key="6">
    <source>
        <dbReference type="ARBA" id="ARBA00023136"/>
    </source>
</evidence>
<feature type="transmembrane region" description="Helical" evidence="7">
    <location>
        <begin position="51"/>
        <end position="72"/>
    </location>
</feature>
<dbReference type="GO" id="GO:0022857">
    <property type="term" value="F:transmembrane transporter activity"/>
    <property type="evidence" value="ECO:0007669"/>
    <property type="project" value="InterPro"/>
</dbReference>
<dbReference type="PANTHER" id="PTHR23513:SF9">
    <property type="entry name" value="ENTEROBACTIN EXPORTER ENTS"/>
    <property type="match status" value="1"/>
</dbReference>
<feature type="transmembrane region" description="Helical" evidence="7">
    <location>
        <begin position="84"/>
        <end position="105"/>
    </location>
</feature>
<dbReference type="InterPro" id="IPR020846">
    <property type="entry name" value="MFS_dom"/>
</dbReference>
<keyword evidence="3" id="KW-1003">Cell membrane</keyword>
<reference evidence="11 12" key="1">
    <citation type="submission" date="2016-10" db="EMBL/GenBank/DDBJ databases">
        <authorList>
            <person name="Varghese N."/>
            <person name="Submissions S."/>
        </authorList>
    </citation>
    <scope>NUCLEOTIDE SEQUENCE [LARGE SCALE GENOMIC DNA]</scope>
    <source>
        <strain evidence="12">ATCC 20501</strain>
        <strain evidence="10 11">CGMCC 4.3529</strain>
    </source>
</reference>
<feature type="transmembrane region" description="Helical" evidence="7">
    <location>
        <begin position="377"/>
        <end position="397"/>
    </location>
</feature>
<evidence type="ECO:0000256" key="4">
    <source>
        <dbReference type="ARBA" id="ARBA00022692"/>
    </source>
</evidence>
<feature type="transmembrane region" description="Helical" evidence="7">
    <location>
        <begin position="21"/>
        <end position="45"/>
    </location>
</feature>
<evidence type="ECO:0000256" key="5">
    <source>
        <dbReference type="ARBA" id="ARBA00022989"/>
    </source>
</evidence>
<feature type="domain" description="Major facilitator superfamily (MFS) profile" evidence="8">
    <location>
        <begin position="1"/>
        <end position="200"/>
    </location>
</feature>
<name>A0A1H5WHR3_9PSEU</name>
<dbReference type="CDD" id="cd06173">
    <property type="entry name" value="MFS_MefA_like"/>
    <property type="match status" value="1"/>
</dbReference>
<reference evidence="9" key="2">
    <citation type="submission" date="2016-10" db="EMBL/GenBank/DDBJ databases">
        <authorList>
            <person name="de Groot N.N."/>
        </authorList>
    </citation>
    <scope>NUCLEOTIDE SEQUENCE [LARGE SCALE GENOMIC DNA]</scope>
    <source>
        <strain evidence="9">ATCC 20501</strain>
    </source>
</reference>
<dbReference type="EMBL" id="FOME01000006">
    <property type="protein sequence ID" value="SFD75694.1"/>
    <property type="molecule type" value="Genomic_DNA"/>
</dbReference>
<dbReference type="Proteomes" id="UP000236729">
    <property type="component" value="Unassembled WGS sequence"/>
</dbReference>
<keyword evidence="11" id="KW-1185">Reference proteome</keyword>
<keyword evidence="6 7" id="KW-0472">Membrane</keyword>
<dbReference type="Proteomes" id="UP000199690">
    <property type="component" value="Unassembled WGS sequence"/>
</dbReference>
<dbReference type="PANTHER" id="PTHR23513">
    <property type="entry name" value="INTEGRAL MEMBRANE EFFLUX PROTEIN-RELATED"/>
    <property type="match status" value="1"/>
</dbReference>
<feature type="transmembrane region" description="Helical" evidence="7">
    <location>
        <begin position="171"/>
        <end position="194"/>
    </location>
</feature>
<dbReference type="Pfam" id="PF05977">
    <property type="entry name" value="MFS_3"/>
    <property type="match status" value="1"/>
</dbReference>
<evidence type="ECO:0000256" key="3">
    <source>
        <dbReference type="ARBA" id="ARBA00022475"/>
    </source>
</evidence>
<dbReference type="RefSeq" id="WP_093353316.1">
    <property type="nucleotide sequence ID" value="NZ_FNVB01000002.1"/>
</dbReference>
<evidence type="ECO:0000313" key="12">
    <source>
        <dbReference type="Proteomes" id="UP000236729"/>
    </source>
</evidence>
<feature type="transmembrane region" description="Helical" evidence="7">
    <location>
        <begin position="228"/>
        <end position="249"/>
    </location>
</feature>
<feature type="transmembrane region" description="Helical" evidence="7">
    <location>
        <begin position="143"/>
        <end position="165"/>
    </location>
</feature>
<evidence type="ECO:0000259" key="8">
    <source>
        <dbReference type="PROSITE" id="PS50850"/>
    </source>
</evidence>
<dbReference type="GO" id="GO:0005886">
    <property type="term" value="C:plasma membrane"/>
    <property type="evidence" value="ECO:0007669"/>
    <property type="project" value="UniProtKB-SubCell"/>
</dbReference>
<feature type="transmembrane region" description="Helical" evidence="7">
    <location>
        <begin position="111"/>
        <end position="131"/>
    </location>
</feature>
<dbReference type="PROSITE" id="PS50850">
    <property type="entry name" value="MFS"/>
    <property type="match status" value="1"/>
</dbReference>
<keyword evidence="4 7" id="KW-0812">Transmembrane</keyword>
<dbReference type="InterPro" id="IPR010290">
    <property type="entry name" value="TM_effector"/>
</dbReference>
<accession>A0A1H5WHR3</accession>
<evidence type="ECO:0000256" key="7">
    <source>
        <dbReference type="SAM" id="Phobius"/>
    </source>
</evidence>
<keyword evidence="2" id="KW-0813">Transport</keyword>
<evidence type="ECO:0000313" key="9">
    <source>
        <dbReference type="EMBL" id="SEF98801.1"/>
    </source>
</evidence>
<proteinExistence type="predicted"/>
<feature type="transmembrane region" description="Helical" evidence="7">
    <location>
        <begin position="289"/>
        <end position="309"/>
    </location>
</feature>
<evidence type="ECO:0000313" key="10">
    <source>
        <dbReference type="EMBL" id="SFD75694.1"/>
    </source>
</evidence>
<dbReference type="AlphaFoldDB" id="A0A1H5WHR3"/>
<dbReference type="SMR" id="A0A1H5WHR3"/>
<evidence type="ECO:0000256" key="1">
    <source>
        <dbReference type="ARBA" id="ARBA00004429"/>
    </source>
</evidence>
<sequence>MSGLDRILDTRPLRTSTDFRRLWWTGAIVSMGGQFTVVAVLFQMWQLTGSAVAVGAVGLSQALSMVVTGLIGGTLADAVDRRTLALVANALQLSAVALLALHGLAGAGSQWVLLALVALNAAGGGLGAPARRTFVPRLLPADLVRAGVALLNLNFQVAMLLGPALAGVLVAQWGVSTCYLLDAAAFTAVLYGVARLPPMRPDGQTGRPGVRAIWHGWRFIAASPVLRGALLTDALATLMAMPIGLFPLINEERFGGDPRTLGLLFTALAVGGITAGAASGILTRAARPGTVLLAAAAVWGLALAGLGLASASWQALCCLAVAGAADTTSVITRAAIVQLATPDSHRGRVSGVEHIVGAGGPELGNFRAGLVAEATTAAIAACAGGLLCVAGIAWLALSHPQLRRFDTPQPQQSRG</sequence>